<dbReference type="Proteomes" id="UP000278746">
    <property type="component" value="Unassembled WGS sequence"/>
</dbReference>
<organism evidence="1 2">
    <name type="scientific">Alteribacter keqinensis</name>
    <dbReference type="NCBI Taxonomy" id="2483800"/>
    <lineage>
        <taxon>Bacteria</taxon>
        <taxon>Bacillati</taxon>
        <taxon>Bacillota</taxon>
        <taxon>Bacilli</taxon>
        <taxon>Bacillales</taxon>
        <taxon>Bacillaceae</taxon>
        <taxon>Alteribacter</taxon>
    </lineage>
</organism>
<keyword evidence="2" id="KW-1185">Reference proteome</keyword>
<reference evidence="1 2" key="1">
    <citation type="submission" date="2018-10" db="EMBL/GenBank/DDBJ databases">
        <title>Bacillus Keqinensis sp. nov., a moderately halophilic bacterium isolated from a saline-alkaline lake.</title>
        <authorList>
            <person name="Wang H."/>
        </authorList>
    </citation>
    <scope>NUCLEOTIDE SEQUENCE [LARGE SCALE GENOMIC DNA]</scope>
    <source>
        <strain evidence="1 2">KQ-3</strain>
    </source>
</reference>
<dbReference type="EMBL" id="RHIB01000001">
    <property type="protein sequence ID" value="RNA70074.1"/>
    <property type="molecule type" value="Genomic_DNA"/>
</dbReference>
<dbReference type="Gene3D" id="1.25.10.10">
    <property type="entry name" value="Leucine-rich Repeat Variant"/>
    <property type="match status" value="1"/>
</dbReference>
<accession>A0A3M7TZ79</accession>
<dbReference type="InterPro" id="IPR011989">
    <property type="entry name" value="ARM-like"/>
</dbReference>
<proteinExistence type="predicted"/>
<evidence type="ECO:0000313" key="1">
    <source>
        <dbReference type="EMBL" id="RNA70074.1"/>
    </source>
</evidence>
<comment type="caution">
    <text evidence="1">The sequence shown here is derived from an EMBL/GenBank/DDBJ whole genome shotgun (WGS) entry which is preliminary data.</text>
</comment>
<sequence length="181" mass="21216">MDEKTMQRFEPLEGKDKALQMEAFLELKSEADKKVDWAYDMWDELVLWLTDKDNHRRSRGAQLLAGLAAHSDPEDRILDDFSALWQVTKDEKTVTARHSLQAIWKVALGGDEQRKLLLSHLEDRFKDDMQKHHTLVRYDIIVGLRELYIRTGDEGIKDAALSLIELEEDSKYKKKYRAAWK</sequence>
<dbReference type="SUPFAM" id="SSF48371">
    <property type="entry name" value="ARM repeat"/>
    <property type="match status" value="1"/>
</dbReference>
<gene>
    <name evidence="1" type="ORF">EBO34_09140</name>
</gene>
<evidence type="ECO:0008006" key="3">
    <source>
        <dbReference type="Google" id="ProtNLM"/>
    </source>
</evidence>
<protein>
    <recommendedName>
        <fullName evidence="3">HEAT repeat domain-containing protein</fullName>
    </recommendedName>
</protein>
<dbReference type="OrthoDB" id="5510862at2"/>
<name>A0A3M7TZ79_9BACI</name>
<dbReference type="InterPro" id="IPR016024">
    <property type="entry name" value="ARM-type_fold"/>
</dbReference>
<evidence type="ECO:0000313" key="2">
    <source>
        <dbReference type="Proteomes" id="UP000278746"/>
    </source>
</evidence>
<dbReference type="AlphaFoldDB" id="A0A3M7TZ79"/>
<dbReference type="RefSeq" id="WP_122897584.1">
    <property type="nucleotide sequence ID" value="NZ_RHIB01000001.1"/>
</dbReference>